<evidence type="ECO:0000313" key="8">
    <source>
        <dbReference type="EMBL" id="EAK88903.1"/>
    </source>
</evidence>
<dbReference type="GO" id="GO:0048205">
    <property type="term" value="P:COPI coating of Golgi vesicle"/>
    <property type="evidence" value="ECO:0007669"/>
    <property type="project" value="TreeGrafter"/>
</dbReference>
<dbReference type="EMBL" id="AAEE01000005">
    <property type="protein sequence ID" value="EAK88903.1"/>
    <property type="molecule type" value="Genomic_DNA"/>
</dbReference>
<protein>
    <submittedName>
        <fullName evidence="8">ARF GAP-like zinc finger-containing protein</fullName>
    </submittedName>
</protein>
<name>Q5CTF5_CRYPI</name>
<evidence type="ECO:0000313" key="9">
    <source>
        <dbReference type="Proteomes" id="UP000006726"/>
    </source>
</evidence>
<keyword evidence="4" id="KW-0862">Zinc</keyword>
<dbReference type="GO" id="GO:0005096">
    <property type="term" value="F:GTPase activator activity"/>
    <property type="evidence" value="ECO:0007669"/>
    <property type="project" value="UniProtKB-KW"/>
</dbReference>
<dbReference type="PANTHER" id="PTHR45686:SF18">
    <property type="entry name" value="ADP-RIBOSYLATION FACTOR GTPASE-ACTIVATING PROTEIN GCS1"/>
    <property type="match status" value="1"/>
</dbReference>
<organism evidence="8 9">
    <name type="scientific">Cryptosporidium parvum (strain Iowa II)</name>
    <dbReference type="NCBI Taxonomy" id="353152"/>
    <lineage>
        <taxon>Eukaryota</taxon>
        <taxon>Sar</taxon>
        <taxon>Alveolata</taxon>
        <taxon>Apicomplexa</taxon>
        <taxon>Conoidasida</taxon>
        <taxon>Coccidia</taxon>
        <taxon>Eucoccidiorida</taxon>
        <taxon>Eimeriorina</taxon>
        <taxon>Cryptosporidiidae</taxon>
        <taxon>Cryptosporidium</taxon>
    </lineage>
</organism>
<keyword evidence="2" id="KW-0479">Metal-binding</keyword>
<dbReference type="Pfam" id="PF01412">
    <property type="entry name" value="ArfGap"/>
    <property type="match status" value="1"/>
</dbReference>
<evidence type="ECO:0000256" key="1">
    <source>
        <dbReference type="ARBA" id="ARBA00022468"/>
    </source>
</evidence>
<evidence type="ECO:0000256" key="6">
    <source>
        <dbReference type="SAM" id="MobiDB-lite"/>
    </source>
</evidence>
<feature type="non-terminal residue" evidence="8">
    <location>
        <position position="1"/>
    </location>
</feature>
<dbReference type="GO" id="GO:0000139">
    <property type="term" value="C:Golgi membrane"/>
    <property type="evidence" value="ECO:0007669"/>
    <property type="project" value="GOC"/>
</dbReference>
<feature type="compositionally biased region" description="Polar residues" evidence="6">
    <location>
        <begin position="319"/>
        <end position="328"/>
    </location>
</feature>
<dbReference type="InParanoid" id="Q5CTF5"/>
<keyword evidence="3 5" id="KW-0863">Zinc-finger</keyword>
<feature type="region of interest" description="Disordered" evidence="6">
    <location>
        <begin position="397"/>
        <end position="417"/>
    </location>
</feature>
<dbReference type="GeneID" id="3373700"/>
<feature type="region of interest" description="Disordered" evidence="6">
    <location>
        <begin position="313"/>
        <end position="383"/>
    </location>
</feature>
<dbReference type="InterPro" id="IPR038508">
    <property type="entry name" value="ArfGAP_dom_sf"/>
</dbReference>
<dbReference type="KEGG" id="cpv:cgd2_3240"/>
<feature type="compositionally biased region" description="Low complexity" evidence="6">
    <location>
        <begin position="358"/>
        <end position="383"/>
    </location>
</feature>
<dbReference type="Gene3D" id="1.10.220.150">
    <property type="entry name" value="Arf GTPase activating protein"/>
    <property type="match status" value="1"/>
</dbReference>
<evidence type="ECO:0000256" key="2">
    <source>
        <dbReference type="ARBA" id="ARBA00022723"/>
    </source>
</evidence>
<dbReference type="AlphaFoldDB" id="Q5CTF5"/>
<dbReference type="PROSITE" id="PS50115">
    <property type="entry name" value="ARFGAP"/>
    <property type="match status" value="1"/>
</dbReference>
<dbReference type="CDD" id="cd08830">
    <property type="entry name" value="ArfGap_ArfGap1"/>
    <property type="match status" value="1"/>
</dbReference>
<dbReference type="PANTHER" id="PTHR45686">
    <property type="entry name" value="ADP-RIBOSYLATION FACTOR GTPASE ACTIVATING PROTEIN 3, ISOFORM H-RELATED"/>
    <property type="match status" value="1"/>
</dbReference>
<dbReference type="SUPFAM" id="SSF57863">
    <property type="entry name" value="ArfGap/RecO-like zinc finger"/>
    <property type="match status" value="1"/>
</dbReference>
<sequence>IEIMDNKTQQFFKSIKEKDPLNNKCIDCGAPHPQWASVSHGCLMCLTCSGVHRGLGVHISFIRSITMDSWTPKQMKAMELGGNTRLTEIFSEYGLNGCDIKKKYNSQIAAYYRGMLKDLCEGNTPGPKPSKSIGCLEYVPESNNKNNNVGSNNGFSPMRTGTSFSSSNSFGNNPSDDKYANLFDRNIGSKGFGGILDSLSSFSMKVISNTKSYAESTINHVNERGILESAIDSVKAGGTYIEEAGRAVVEKVQDEKFWSNTATTMQNSAQWVNNTIQSGISGVNEVIQTAIDPSNFNDPLNNIFGDDINEAETDRSGQIDPQKSLDSINSNSFNSSNSNFTRTIGRKPSPPSESLATNMNSNSKASPSNKAPQSVISSSNSNVNIVQSDVKNINLWESDLGDDWEPKDFKKGNTKKA</sequence>
<dbReference type="SMART" id="SM00105">
    <property type="entry name" value="ArfGap"/>
    <property type="match status" value="1"/>
</dbReference>
<gene>
    <name evidence="8" type="ORF">cgd2_3240</name>
</gene>
<dbReference type="OMA" id="PWWEKGQ"/>
<evidence type="ECO:0000259" key="7">
    <source>
        <dbReference type="PROSITE" id="PS50115"/>
    </source>
</evidence>
<evidence type="ECO:0000256" key="4">
    <source>
        <dbReference type="ARBA" id="ARBA00022833"/>
    </source>
</evidence>
<evidence type="ECO:0000256" key="5">
    <source>
        <dbReference type="PROSITE-ProRule" id="PRU00288"/>
    </source>
</evidence>
<feature type="compositionally biased region" description="Low complexity" evidence="6">
    <location>
        <begin position="329"/>
        <end position="340"/>
    </location>
</feature>
<dbReference type="PRINTS" id="PR00405">
    <property type="entry name" value="REVINTRACTNG"/>
</dbReference>
<dbReference type="RefSeq" id="XP_626514.1">
    <property type="nucleotide sequence ID" value="XM_626514.1"/>
</dbReference>
<evidence type="ECO:0000256" key="3">
    <source>
        <dbReference type="ARBA" id="ARBA00022771"/>
    </source>
</evidence>
<keyword evidence="1" id="KW-0343">GTPase activation</keyword>
<feature type="region of interest" description="Disordered" evidence="6">
    <location>
        <begin position="146"/>
        <end position="170"/>
    </location>
</feature>
<keyword evidence="9" id="KW-1185">Reference proteome</keyword>
<dbReference type="InterPro" id="IPR001164">
    <property type="entry name" value="ArfGAP_dom"/>
</dbReference>
<feature type="domain" description="Arf-GAP" evidence="7">
    <location>
        <begin position="9"/>
        <end position="113"/>
    </location>
</feature>
<dbReference type="Proteomes" id="UP000006726">
    <property type="component" value="Chromosome 2"/>
</dbReference>
<dbReference type="InterPro" id="IPR037278">
    <property type="entry name" value="ARFGAP/RecO"/>
</dbReference>
<dbReference type="OrthoDB" id="983479at2759"/>
<proteinExistence type="predicted"/>
<comment type="caution">
    <text evidence="8">The sequence shown here is derived from an EMBL/GenBank/DDBJ whole genome shotgun (WGS) entry which is preliminary data.</text>
</comment>
<dbReference type="GO" id="GO:0008270">
    <property type="term" value="F:zinc ion binding"/>
    <property type="evidence" value="ECO:0007669"/>
    <property type="project" value="UniProtKB-KW"/>
</dbReference>
<accession>Q5CTF5</accession>
<reference evidence="8 9" key="1">
    <citation type="journal article" date="2004" name="Science">
        <title>Complete genome sequence of the apicomplexan, Cryptosporidium parvum.</title>
        <authorList>
            <person name="Abrahamsen M.S."/>
            <person name="Templeton T.J."/>
            <person name="Enomoto S."/>
            <person name="Abrahante J.E."/>
            <person name="Zhu G."/>
            <person name="Lancto C.A."/>
            <person name="Deng M."/>
            <person name="Liu C."/>
            <person name="Widmer G."/>
            <person name="Tzipori S."/>
            <person name="Buck G.A."/>
            <person name="Xu P."/>
            <person name="Bankier A.T."/>
            <person name="Dear P.H."/>
            <person name="Konfortov B.A."/>
            <person name="Spriggs H.F."/>
            <person name="Iyer L."/>
            <person name="Anantharaman V."/>
            <person name="Aravind L."/>
            <person name="Kapur V."/>
        </authorList>
    </citation>
    <scope>NUCLEOTIDE SEQUENCE [LARGE SCALE GENOMIC DNA]</scope>
    <source>
        <strain evidence="9">Iowa II</strain>
    </source>
</reference>
<dbReference type="STRING" id="353152.Q5CTF5"/>
<dbReference type="FunCoup" id="Q5CTF5">
    <property type="interactions" value="15"/>
</dbReference>